<dbReference type="Proteomes" id="UP000805193">
    <property type="component" value="Unassembled WGS sequence"/>
</dbReference>
<proteinExistence type="predicted"/>
<gene>
    <name evidence="1" type="ORF">HPB47_027439</name>
</gene>
<reference evidence="1 2" key="1">
    <citation type="journal article" date="2020" name="Cell">
        <title>Large-Scale Comparative Analyses of Tick Genomes Elucidate Their Genetic Diversity and Vector Capacities.</title>
        <authorList>
            <consortium name="Tick Genome and Microbiome Consortium (TIGMIC)"/>
            <person name="Jia N."/>
            <person name="Wang J."/>
            <person name="Shi W."/>
            <person name="Du L."/>
            <person name="Sun Y."/>
            <person name="Zhan W."/>
            <person name="Jiang J.F."/>
            <person name="Wang Q."/>
            <person name="Zhang B."/>
            <person name="Ji P."/>
            <person name="Bell-Sakyi L."/>
            <person name="Cui X.M."/>
            <person name="Yuan T.T."/>
            <person name="Jiang B.G."/>
            <person name="Yang W.F."/>
            <person name="Lam T.T."/>
            <person name="Chang Q.C."/>
            <person name="Ding S.J."/>
            <person name="Wang X.J."/>
            <person name="Zhu J.G."/>
            <person name="Ruan X.D."/>
            <person name="Zhao L."/>
            <person name="Wei J.T."/>
            <person name="Ye R.Z."/>
            <person name="Que T.C."/>
            <person name="Du C.H."/>
            <person name="Zhou Y.H."/>
            <person name="Cheng J.X."/>
            <person name="Dai P.F."/>
            <person name="Guo W.B."/>
            <person name="Han X.H."/>
            <person name="Huang E.J."/>
            <person name="Li L.F."/>
            <person name="Wei W."/>
            <person name="Gao Y.C."/>
            <person name="Liu J.Z."/>
            <person name="Shao H.Z."/>
            <person name="Wang X."/>
            <person name="Wang C.C."/>
            <person name="Yang T.C."/>
            <person name="Huo Q.B."/>
            <person name="Li W."/>
            <person name="Chen H.Y."/>
            <person name="Chen S.E."/>
            <person name="Zhou L.G."/>
            <person name="Ni X.B."/>
            <person name="Tian J.H."/>
            <person name="Sheng Y."/>
            <person name="Liu T."/>
            <person name="Pan Y.S."/>
            <person name="Xia L.Y."/>
            <person name="Li J."/>
            <person name="Zhao F."/>
            <person name="Cao W.C."/>
        </authorList>
    </citation>
    <scope>NUCLEOTIDE SEQUENCE [LARGE SCALE GENOMIC DNA]</scope>
    <source>
        <strain evidence="1">Iper-2018</strain>
    </source>
</reference>
<dbReference type="EMBL" id="JABSTQ010009851">
    <property type="protein sequence ID" value="KAG0425381.1"/>
    <property type="molecule type" value="Genomic_DNA"/>
</dbReference>
<evidence type="ECO:0000313" key="1">
    <source>
        <dbReference type="EMBL" id="KAG0425381.1"/>
    </source>
</evidence>
<name>A0AC60PVT5_IXOPE</name>
<comment type="caution">
    <text evidence="1">The sequence shown here is derived from an EMBL/GenBank/DDBJ whole genome shotgun (WGS) entry which is preliminary data.</text>
</comment>
<evidence type="ECO:0000313" key="2">
    <source>
        <dbReference type="Proteomes" id="UP000805193"/>
    </source>
</evidence>
<accession>A0AC60PVT5</accession>
<sequence length="416" mass="47444">MPSKRAKSCFVPNCNSGYQSCKEKVPLFRTPKEAERLEAWSRNIKRADRTLDSTCVVCAKHSEEQYIEKTSKHIVNGEIVQIQRDRPLLRDDAAPTIFPDAPSYFTRSLPKKRKTRDLCHQLLPPCKRKKQEEICEAVDIQGEERSSTATQRSGTSQFYSNLHLLTSHWSKIVFEEDPLSAHYAWCEPGSNSHVKTTKLVTFCSLSGENTARCCVYLRAVKIIDIEVHTSAEAEAQLMSAENSAMCPGATLKPLVGKNYVTFGNKYFSKDCTGCPQDGQPCLRCRYLKKLIQNHMSRKRKKTSSSTKKQSRRRHALLKAKKKLLVARKTIEQLQAQINSLPSTIIQERLAGLPPKQRAAVTCCFDAASRKSRQGMKYDKSWILECILMRMRSPKLYEHIRKQNIFALPSKSCHTWL</sequence>
<keyword evidence="2" id="KW-1185">Reference proteome</keyword>
<protein>
    <submittedName>
        <fullName evidence="1">Uncharacterized protein</fullName>
    </submittedName>
</protein>
<organism evidence="1 2">
    <name type="scientific">Ixodes persulcatus</name>
    <name type="common">Taiga tick</name>
    <dbReference type="NCBI Taxonomy" id="34615"/>
    <lineage>
        <taxon>Eukaryota</taxon>
        <taxon>Metazoa</taxon>
        <taxon>Ecdysozoa</taxon>
        <taxon>Arthropoda</taxon>
        <taxon>Chelicerata</taxon>
        <taxon>Arachnida</taxon>
        <taxon>Acari</taxon>
        <taxon>Parasitiformes</taxon>
        <taxon>Ixodida</taxon>
        <taxon>Ixodoidea</taxon>
        <taxon>Ixodidae</taxon>
        <taxon>Ixodinae</taxon>
        <taxon>Ixodes</taxon>
    </lineage>
</organism>